<feature type="domain" description="Dickkopf-related protein 1/2/4 C-terminal subdomain 1" evidence="10">
    <location>
        <begin position="185"/>
        <end position="214"/>
    </location>
</feature>
<dbReference type="PANTHER" id="PTHR12113:SF11">
    <property type="entry name" value="DICKKOPF-RELATED PROTEIN 1"/>
    <property type="match status" value="1"/>
</dbReference>
<dbReference type="Pfam" id="PF21479">
    <property type="entry name" value="DIKK1-2-4_C-subdom2"/>
    <property type="match status" value="1"/>
</dbReference>
<dbReference type="GO" id="GO:0005615">
    <property type="term" value="C:extracellular space"/>
    <property type="evidence" value="ECO:0007669"/>
    <property type="project" value="TreeGrafter"/>
</dbReference>
<evidence type="ECO:0000256" key="5">
    <source>
        <dbReference type="ARBA" id="ARBA00022687"/>
    </source>
</evidence>
<dbReference type="EMBL" id="VCAZ01000002">
    <property type="protein sequence ID" value="TSK14545.1"/>
    <property type="molecule type" value="Genomic_DNA"/>
</dbReference>
<proteinExistence type="inferred from homology"/>
<name>A0A556TIJ4_BAGYA</name>
<dbReference type="AlphaFoldDB" id="A0A556TIJ4"/>
<dbReference type="Proteomes" id="UP000319801">
    <property type="component" value="Unassembled WGS sequence"/>
</dbReference>
<keyword evidence="4" id="KW-0964">Secreted</keyword>
<evidence type="ECO:0000256" key="2">
    <source>
        <dbReference type="ARBA" id="ARBA00010842"/>
    </source>
</evidence>
<dbReference type="InterPro" id="IPR006796">
    <property type="entry name" value="Dickkopf_N"/>
</dbReference>
<feature type="domain" description="Dickkopf-related protein 1/2/4 C-terminal subdomain 2" evidence="9">
    <location>
        <begin position="217"/>
        <end position="265"/>
    </location>
</feature>
<sequence>MKRHELQTGTKIAARNFSSPVALDGISAMMSLVAFSAWCLSFLTCAAASAVLHNSNAIKFGPAVVTASPDVLPIIVGEQNLAIDTAQPLVCTDDTECASEEFCLLSRGACLQCRKRRKRCIRDAMCCPGNHCSNGLCQANDPDLVLQAGVEKLVPISPPQQENVTVLQPSKSATQGGPQSAKGIEGDHCLRSLDCAEGLCCARHFWSKICKPVLKEGQVCTKHKRKGTHALEIFQRCDCGDGLSCRMQKGDHSKNSRSLHTCQRH</sequence>
<feature type="domain" description="Dickkopf N-terminal cysteine-rich" evidence="8">
    <location>
        <begin position="91"/>
        <end position="138"/>
    </location>
</feature>
<dbReference type="PANTHER" id="PTHR12113">
    <property type="entry name" value="DICKKOPF3-LIKE 3"/>
    <property type="match status" value="1"/>
</dbReference>
<comment type="subcellular location">
    <subcellularLocation>
        <location evidence="1">Secreted</location>
    </subcellularLocation>
</comment>
<protein>
    <submittedName>
        <fullName evidence="11">Dickkopf-related protein 1</fullName>
    </submittedName>
</protein>
<dbReference type="GO" id="GO:0039706">
    <property type="term" value="F:co-receptor binding"/>
    <property type="evidence" value="ECO:0007669"/>
    <property type="project" value="TreeGrafter"/>
</dbReference>
<evidence type="ECO:0000313" key="11">
    <source>
        <dbReference type="EMBL" id="TSK14545.1"/>
    </source>
</evidence>
<comment type="similarity">
    <text evidence="2">Belongs to the dickkopf family.</text>
</comment>
<dbReference type="Pfam" id="PF21481">
    <property type="entry name" value="DIKK1-2-4_C-subdom1"/>
    <property type="match status" value="1"/>
</dbReference>
<keyword evidence="12" id="KW-1185">Reference proteome</keyword>
<gene>
    <name evidence="11" type="ORF">Baya_0528</name>
</gene>
<comment type="caution">
    <text evidence="11">The sequence shown here is derived from an EMBL/GenBank/DDBJ whole genome shotgun (WGS) entry which is preliminary data.</text>
</comment>
<dbReference type="Gene3D" id="2.10.80.10">
    <property type="entry name" value="Lipase, subunit A"/>
    <property type="match status" value="1"/>
</dbReference>
<evidence type="ECO:0000259" key="8">
    <source>
        <dbReference type="Pfam" id="PF04706"/>
    </source>
</evidence>
<evidence type="ECO:0000259" key="9">
    <source>
        <dbReference type="Pfam" id="PF21479"/>
    </source>
</evidence>
<evidence type="ECO:0000256" key="6">
    <source>
        <dbReference type="ARBA" id="ARBA00022729"/>
    </source>
</evidence>
<dbReference type="InterPro" id="IPR047304">
    <property type="entry name" value="Dkk1_Cys2"/>
</dbReference>
<evidence type="ECO:0000256" key="4">
    <source>
        <dbReference type="ARBA" id="ARBA00022525"/>
    </source>
</evidence>
<dbReference type="FunFam" id="2.10.80.10:FF:000001">
    <property type="entry name" value="Dickkopf WNT-signaling pathway inhibitor 2"/>
    <property type="match status" value="1"/>
</dbReference>
<dbReference type="GO" id="GO:0090090">
    <property type="term" value="P:negative regulation of canonical Wnt signaling pathway"/>
    <property type="evidence" value="ECO:0007669"/>
    <property type="project" value="TreeGrafter"/>
</dbReference>
<organism evidence="11 12">
    <name type="scientific">Bagarius yarrelli</name>
    <name type="common">Goonch</name>
    <name type="synonym">Bagrus yarrelli</name>
    <dbReference type="NCBI Taxonomy" id="175774"/>
    <lineage>
        <taxon>Eukaryota</taxon>
        <taxon>Metazoa</taxon>
        <taxon>Chordata</taxon>
        <taxon>Craniata</taxon>
        <taxon>Vertebrata</taxon>
        <taxon>Euteleostomi</taxon>
        <taxon>Actinopterygii</taxon>
        <taxon>Neopterygii</taxon>
        <taxon>Teleostei</taxon>
        <taxon>Ostariophysi</taxon>
        <taxon>Siluriformes</taxon>
        <taxon>Sisoridae</taxon>
        <taxon>Sisorinae</taxon>
        <taxon>Bagarius</taxon>
    </lineage>
</organism>
<reference evidence="11 12" key="1">
    <citation type="journal article" date="2019" name="Genome Biol. Evol.">
        <title>Whole-Genome Sequencing of the Giant Devil Catfish, Bagarius yarrelli.</title>
        <authorList>
            <person name="Jiang W."/>
            <person name="Lv Y."/>
            <person name="Cheng L."/>
            <person name="Yang K."/>
            <person name="Chao B."/>
            <person name="Wang X."/>
            <person name="Li Y."/>
            <person name="Pan X."/>
            <person name="You X."/>
            <person name="Zhang Y."/>
            <person name="Yang J."/>
            <person name="Li J."/>
            <person name="Zhang X."/>
            <person name="Liu S."/>
            <person name="Sun C."/>
            <person name="Yang J."/>
            <person name="Shi Q."/>
        </authorList>
    </citation>
    <scope>NUCLEOTIDE SEQUENCE [LARGE SCALE GENOMIC DNA]</scope>
    <source>
        <strain evidence="11">JWS20170419001</strain>
        <tissue evidence="11">Muscle</tissue>
    </source>
</reference>
<evidence type="ECO:0000256" key="3">
    <source>
        <dbReference type="ARBA" id="ARBA00022473"/>
    </source>
</evidence>
<evidence type="ECO:0000256" key="1">
    <source>
        <dbReference type="ARBA" id="ARBA00004613"/>
    </source>
</evidence>
<evidence type="ECO:0000313" key="12">
    <source>
        <dbReference type="Proteomes" id="UP000319801"/>
    </source>
</evidence>
<dbReference type="CDD" id="cd23272">
    <property type="entry name" value="Dkk1_Cys2"/>
    <property type="match status" value="1"/>
</dbReference>
<dbReference type="InterPro" id="IPR048500">
    <property type="entry name" value="DIKK1/2/4_C-subdom1"/>
</dbReference>
<dbReference type="InterPro" id="IPR048499">
    <property type="entry name" value="DIKK1/2/4_C-subdom2"/>
</dbReference>
<dbReference type="InterPro" id="IPR039863">
    <property type="entry name" value="DKK1-4"/>
</dbReference>
<accession>A0A556TIJ4</accession>
<evidence type="ECO:0000259" key="10">
    <source>
        <dbReference type="Pfam" id="PF21481"/>
    </source>
</evidence>
<keyword evidence="6" id="KW-0732">Signal</keyword>
<dbReference type="GO" id="GO:0016055">
    <property type="term" value="P:Wnt signaling pathway"/>
    <property type="evidence" value="ECO:0007669"/>
    <property type="project" value="UniProtKB-KW"/>
</dbReference>
<dbReference type="OrthoDB" id="4321958at2759"/>
<keyword evidence="3" id="KW-0217">Developmental protein</keyword>
<evidence type="ECO:0000256" key="7">
    <source>
        <dbReference type="ARBA" id="ARBA00023157"/>
    </source>
</evidence>
<keyword evidence="7" id="KW-1015">Disulfide bond</keyword>
<dbReference type="Pfam" id="PF04706">
    <property type="entry name" value="Dickkopf_N"/>
    <property type="match status" value="1"/>
</dbReference>
<dbReference type="GO" id="GO:0048019">
    <property type="term" value="F:receptor antagonist activity"/>
    <property type="evidence" value="ECO:0007669"/>
    <property type="project" value="TreeGrafter"/>
</dbReference>
<keyword evidence="5" id="KW-0879">Wnt signaling pathway</keyword>